<evidence type="ECO:0000313" key="2">
    <source>
        <dbReference type="EMBL" id="QDT97221.1"/>
    </source>
</evidence>
<evidence type="ECO:0000259" key="1">
    <source>
        <dbReference type="Pfam" id="PF13088"/>
    </source>
</evidence>
<dbReference type="SUPFAM" id="SSF50939">
    <property type="entry name" value="Sialidases"/>
    <property type="match status" value="1"/>
</dbReference>
<dbReference type="Gene3D" id="2.120.10.10">
    <property type="match status" value="1"/>
</dbReference>
<dbReference type="InterPro" id="IPR036278">
    <property type="entry name" value="Sialidase_sf"/>
</dbReference>
<protein>
    <submittedName>
        <fullName evidence="2">BNR/Asp-box repeat protein</fullName>
    </submittedName>
</protein>
<organism evidence="2 3">
    <name type="scientific">Gimesia aquarii</name>
    <dbReference type="NCBI Taxonomy" id="2527964"/>
    <lineage>
        <taxon>Bacteria</taxon>
        <taxon>Pseudomonadati</taxon>
        <taxon>Planctomycetota</taxon>
        <taxon>Planctomycetia</taxon>
        <taxon>Planctomycetales</taxon>
        <taxon>Planctomycetaceae</taxon>
        <taxon>Gimesia</taxon>
    </lineage>
</organism>
<sequence length="365" mass="40241">MPVSLRIFVALIQSVLLVNMLAAEEPKILHQVVAVENVCAWPNLTLMPDGTIIVIFHNKASHGQQEGDIDCWASTDGVKWKKRSTVTRHQPNTVRMNHAAGLAKNGDLVVLCSGWSNIKQPSRPKQPAFRDSILSSWVMRSADGGRTWEKRDAFPTAQSGWSEYIPFGDIWAGADGALHVSCYQGEFRDASQSTKTKGWRSSHLRSDDDGRTWKVVSVIGSRHNETDLFPLGGKDWLAAARIDKVELIRSNDNGVTWQKPVAVTKRNEINGHLTRLTDGRLLLSYGVRVDGQRGVCAKLSSDEGRTWSQSLRLADTADGGDCGYPSSVQRANGSIVTAWYSNNSPLHSGYHLGVTVWKVPMIGQN</sequence>
<dbReference type="InterPro" id="IPR011040">
    <property type="entry name" value="Sialidase"/>
</dbReference>
<dbReference type="AlphaFoldDB" id="A0A517VW44"/>
<gene>
    <name evidence="2" type="ORF">V144x_26930</name>
</gene>
<dbReference type="Proteomes" id="UP000318704">
    <property type="component" value="Chromosome"/>
</dbReference>
<proteinExistence type="predicted"/>
<dbReference type="PANTHER" id="PTHR43752">
    <property type="entry name" value="BNR/ASP-BOX REPEAT FAMILY PROTEIN"/>
    <property type="match status" value="1"/>
</dbReference>
<dbReference type="KEGG" id="gaw:V144x_26930"/>
<dbReference type="Pfam" id="PF13088">
    <property type="entry name" value="BNR_2"/>
    <property type="match status" value="1"/>
</dbReference>
<dbReference type="RefSeq" id="WP_144985591.1">
    <property type="nucleotide sequence ID" value="NZ_CP037920.1"/>
</dbReference>
<name>A0A517VW44_9PLAN</name>
<dbReference type="PANTHER" id="PTHR43752:SF2">
    <property type="entry name" value="BNR_ASP-BOX REPEAT FAMILY PROTEIN"/>
    <property type="match status" value="1"/>
</dbReference>
<evidence type="ECO:0000313" key="3">
    <source>
        <dbReference type="Proteomes" id="UP000318704"/>
    </source>
</evidence>
<dbReference type="CDD" id="cd15482">
    <property type="entry name" value="Sialidase_non-viral"/>
    <property type="match status" value="1"/>
</dbReference>
<reference evidence="2 3" key="1">
    <citation type="submission" date="2019-03" db="EMBL/GenBank/DDBJ databases">
        <title>Deep-cultivation of Planctomycetes and their phenomic and genomic characterization uncovers novel biology.</title>
        <authorList>
            <person name="Wiegand S."/>
            <person name="Jogler M."/>
            <person name="Boedeker C."/>
            <person name="Pinto D."/>
            <person name="Vollmers J."/>
            <person name="Rivas-Marin E."/>
            <person name="Kohn T."/>
            <person name="Peeters S.H."/>
            <person name="Heuer A."/>
            <person name="Rast P."/>
            <person name="Oberbeckmann S."/>
            <person name="Bunk B."/>
            <person name="Jeske O."/>
            <person name="Meyerdierks A."/>
            <person name="Storesund J.E."/>
            <person name="Kallscheuer N."/>
            <person name="Luecker S."/>
            <person name="Lage O.M."/>
            <person name="Pohl T."/>
            <person name="Merkel B.J."/>
            <person name="Hornburger P."/>
            <person name="Mueller R.-W."/>
            <person name="Bruemmer F."/>
            <person name="Labrenz M."/>
            <person name="Spormann A.M."/>
            <person name="Op den Camp H."/>
            <person name="Overmann J."/>
            <person name="Amann R."/>
            <person name="Jetten M.S.M."/>
            <person name="Mascher T."/>
            <person name="Medema M.H."/>
            <person name="Devos D.P."/>
            <person name="Kaster A.-K."/>
            <person name="Ovreas L."/>
            <person name="Rohde M."/>
            <person name="Galperin M.Y."/>
            <person name="Jogler C."/>
        </authorList>
    </citation>
    <scope>NUCLEOTIDE SEQUENCE [LARGE SCALE GENOMIC DNA]</scope>
    <source>
        <strain evidence="2 3">V144</strain>
    </source>
</reference>
<dbReference type="EMBL" id="CP037920">
    <property type="protein sequence ID" value="QDT97221.1"/>
    <property type="molecule type" value="Genomic_DNA"/>
</dbReference>
<feature type="domain" description="Sialidase" evidence="1">
    <location>
        <begin position="63"/>
        <end position="335"/>
    </location>
</feature>
<accession>A0A517VW44</accession>